<evidence type="ECO:0000256" key="12">
    <source>
        <dbReference type="ARBA" id="ARBA00023224"/>
    </source>
</evidence>
<feature type="transmembrane region" description="Helical" evidence="14">
    <location>
        <begin position="235"/>
        <end position="257"/>
    </location>
</feature>
<organism evidence="16 17">
    <name type="scientific">Microcaecilia unicolor</name>
    <dbReference type="NCBI Taxonomy" id="1415580"/>
    <lineage>
        <taxon>Eukaryota</taxon>
        <taxon>Metazoa</taxon>
        <taxon>Chordata</taxon>
        <taxon>Craniata</taxon>
        <taxon>Vertebrata</taxon>
        <taxon>Euteleostomi</taxon>
        <taxon>Amphibia</taxon>
        <taxon>Gymnophiona</taxon>
        <taxon>Siphonopidae</taxon>
        <taxon>Microcaecilia</taxon>
    </lineage>
</organism>
<evidence type="ECO:0000256" key="8">
    <source>
        <dbReference type="ARBA" id="ARBA00023136"/>
    </source>
</evidence>
<evidence type="ECO:0000256" key="6">
    <source>
        <dbReference type="ARBA" id="ARBA00022989"/>
    </source>
</evidence>
<dbReference type="PRINTS" id="PR00245">
    <property type="entry name" value="OLFACTORYR"/>
</dbReference>
<evidence type="ECO:0000256" key="7">
    <source>
        <dbReference type="ARBA" id="ARBA00023040"/>
    </source>
</evidence>
<keyword evidence="8 14" id="KW-0472">Membrane</keyword>
<keyword evidence="12 13" id="KW-0807">Transducer</keyword>
<protein>
    <recommendedName>
        <fullName evidence="14">Olfactory receptor</fullName>
    </recommendedName>
</protein>
<dbReference type="PANTHER" id="PTHR24242">
    <property type="entry name" value="G-PROTEIN COUPLED RECEPTOR"/>
    <property type="match status" value="1"/>
</dbReference>
<sequence length="323" mass="37049">MNQSVQVEFILLGFPSIRDRWIIVFLLILAIYCFTVIGNLVIIMLVWTDLHLHTPMYFFLGNFSFMEIWYTTVIIPKTMANIVTDMETIQFAACIIQYYVFFSLGTTEIFLLSCMAFDRYLAICNPLRYSTIMRNGVCLRLSLSCWLGGFLCLMPPAVLIAHLKFCGPYIINHFFCDGPSLLRLSCIDTYLIELFHFILALIVILLPFLLILISYIFIISTILRIPSGTGRNKAFSTCSSHLIVVLIFYGSLIFMYVRPKPINASEMNKAVAVFYTLVTPMLNPLIYCFRNTEVKKAMKMQCTKHVALKEDGCPVFSAIEYNF</sequence>
<dbReference type="PROSITE" id="PS50262">
    <property type="entry name" value="G_PROTEIN_RECEP_F1_2"/>
    <property type="match status" value="1"/>
</dbReference>
<dbReference type="Pfam" id="PF13853">
    <property type="entry name" value="7tm_4"/>
    <property type="match status" value="1"/>
</dbReference>
<keyword evidence="9" id="KW-1015">Disulfide bond</keyword>
<evidence type="ECO:0000256" key="14">
    <source>
        <dbReference type="RuleBase" id="RU363047"/>
    </source>
</evidence>
<evidence type="ECO:0000313" key="16">
    <source>
        <dbReference type="Proteomes" id="UP000515156"/>
    </source>
</evidence>
<evidence type="ECO:0000256" key="5">
    <source>
        <dbReference type="ARBA" id="ARBA00022725"/>
    </source>
</evidence>
<comment type="similarity">
    <text evidence="13">Belongs to the G-protein coupled receptor 1 family.</text>
</comment>
<feature type="transmembrane region" description="Helical" evidence="14">
    <location>
        <begin position="138"/>
        <end position="163"/>
    </location>
</feature>
<evidence type="ECO:0000256" key="3">
    <source>
        <dbReference type="ARBA" id="ARBA00022606"/>
    </source>
</evidence>
<dbReference type="Proteomes" id="UP000515156">
    <property type="component" value="Chromosome 14"/>
</dbReference>
<keyword evidence="7 13" id="KW-0297">G-protein coupled receptor</keyword>
<dbReference type="InterPro" id="IPR000725">
    <property type="entry name" value="Olfact_rcpt"/>
</dbReference>
<dbReference type="InterPro" id="IPR017452">
    <property type="entry name" value="GPCR_Rhodpsn_7TM"/>
</dbReference>
<keyword evidence="10 13" id="KW-0675">Receptor</keyword>
<dbReference type="OrthoDB" id="9444602at2759"/>
<dbReference type="CDD" id="cd15912">
    <property type="entry name" value="7tmA_OR6C-like"/>
    <property type="match status" value="1"/>
</dbReference>
<comment type="subcellular location">
    <subcellularLocation>
        <location evidence="1 14">Cell membrane</location>
        <topology evidence="1 14">Multi-pass membrane protein</topology>
    </subcellularLocation>
</comment>
<keyword evidence="6 14" id="KW-1133">Transmembrane helix</keyword>
<keyword evidence="4 13" id="KW-0812">Transmembrane</keyword>
<keyword evidence="16" id="KW-1185">Reference proteome</keyword>
<dbReference type="GO" id="GO:0004930">
    <property type="term" value="F:G protein-coupled receptor activity"/>
    <property type="evidence" value="ECO:0007669"/>
    <property type="project" value="UniProtKB-KW"/>
</dbReference>
<dbReference type="GeneID" id="115457135"/>
<dbReference type="PRINTS" id="PR00237">
    <property type="entry name" value="GPCRRHODOPSN"/>
</dbReference>
<evidence type="ECO:0000256" key="9">
    <source>
        <dbReference type="ARBA" id="ARBA00023157"/>
    </source>
</evidence>
<dbReference type="InterPro" id="IPR000276">
    <property type="entry name" value="GPCR_Rhodpsn"/>
</dbReference>
<name>A0A6P7WWW8_9AMPH</name>
<proteinExistence type="inferred from homology"/>
<dbReference type="RefSeq" id="XP_030042419.1">
    <property type="nucleotide sequence ID" value="XM_030186559.1"/>
</dbReference>
<evidence type="ECO:0000256" key="13">
    <source>
        <dbReference type="RuleBase" id="RU000688"/>
    </source>
</evidence>
<dbReference type="InParanoid" id="A0A6P7WWW8"/>
<dbReference type="KEGG" id="muo:115457135"/>
<keyword evidence="2 14" id="KW-1003">Cell membrane</keyword>
<evidence type="ECO:0000313" key="17">
    <source>
        <dbReference type="RefSeq" id="XP_030042419.1"/>
    </source>
</evidence>
<evidence type="ECO:0000256" key="10">
    <source>
        <dbReference type="ARBA" id="ARBA00023170"/>
    </source>
</evidence>
<feature type="transmembrane region" description="Helical" evidence="14">
    <location>
        <begin position="95"/>
        <end position="117"/>
    </location>
</feature>
<keyword evidence="3 14" id="KW-0716">Sensory transduction</keyword>
<dbReference type="GO" id="GO:0005886">
    <property type="term" value="C:plasma membrane"/>
    <property type="evidence" value="ECO:0007669"/>
    <property type="project" value="UniProtKB-SubCell"/>
</dbReference>
<evidence type="ECO:0000256" key="1">
    <source>
        <dbReference type="ARBA" id="ARBA00004651"/>
    </source>
</evidence>
<evidence type="ECO:0000259" key="15">
    <source>
        <dbReference type="PROSITE" id="PS50262"/>
    </source>
</evidence>
<dbReference type="PROSITE" id="PS00237">
    <property type="entry name" value="G_PROTEIN_RECEP_F1_1"/>
    <property type="match status" value="1"/>
</dbReference>
<accession>A0A6P7WWW8</accession>
<keyword evidence="5 14" id="KW-0552">Olfaction</keyword>
<evidence type="ECO:0000256" key="2">
    <source>
        <dbReference type="ARBA" id="ARBA00022475"/>
    </source>
</evidence>
<dbReference type="GO" id="GO:0004984">
    <property type="term" value="F:olfactory receptor activity"/>
    <property type="evidence" value="ECO:0007669"/>
    <property type="project" value="InterPro"/>
</dbReference>
<dbReference type="SUPFAM" id="SSF81321">
    <property type="entry name" value="Family A G protein-coupled receptor-like"/>
    <property type="match status" value="1"/>
</dbReference>
<evidence type="ECO:0000256" key="11">
    <source>
        <dbReference type="ARBA" id="ARBA00023180"/>
    </source>
</evidence>
<reference evidence="17" key="1">
    <citation type="submission" date="2025-08" db="UniProtKB">
        <authorList>
            <consortium name="RefSeq"/>
        </authorList>
    </citation>
    <scope>IDENTIFICATION</scope>
</reference>
<gene>
    <name evidence="17" type="primary">LOC115457135</name>
</gene>
<dbReference type="FunFam" id="1.20.1070.10:FF:000001">
    <property type="entry name" value="Olfactory receptor"/>
    <property type="match status" value="1"/>
</dbReference>
<feature type="transmembrane region" description="Helical" evidence="14">
    <location>
        <begin position="194"/>
        <end position="223"/>
    </location>
</feature>
<evidence type="ECO:0000256" key="4">
    <source>
        <dbReference type="ARBA" id="ARBA00022692"/>
    </source>
</evidence>
<feature type="domain" description="G-protein coupled receptors family 1 profile" evidence="15">
    <location>
        <begin position="38"/>
        <end position="287"/>
    </location>
</feature>
<dbReference type="AlphaFoldDB" id="A0A6P7WWW8"/>
<dbReference type="Gene3D" id="1.20.1070.10">
    <property type="entry name" value="Rhodopsin 7-helix transmembrane proteins"/>
    <property type="match status" value="1"/>
</dbReference>
<dbReference type="PANTHER" id="PTHR24242:SF359">
    <property type="entry name" value="ODORANT RECEPTOR-RELATED"/>
    <property type="match status" value="1"/>
</dbReference>
<dbReference type="InterPro" id="IPR050939">
    <property type="entry name" value="Olfactory_GPCR1"/>
</dbReference>
<dbReference type="FunCoup" id="A0A6P7WWW8">
    <property type="interactions" value="370"/>
</dbReference>
<keyword evidence="11" id="KW-0325">Glycoprotein</keyword>
<feature type="transmembrane region" description="Helical" evidence="14">
    <location>
        <begin position="269"/>
        <end position="289"/>
    </location>
</feature>
<feature type="transmembrane region" description="Helical" evidence="14">
    <location>
        <begin position="21"/>
        <end position="45"/>
    </location>
</feature>